<dbReference type="SMART" id="SM00382">
    <property type="entry name" value="AAA"/>
    <property type="match status" value="2"/>
</dbReference>
<organism evidence="6 7">
    <name type="scientific">Clostridium perfringens</name>
    <dbReference type="NCBI Taxonomy" id="1502"/>
    <lineage>
        <taxon>Bacteria</taxon>
        <taxon>Bacillati</taxon>
        <taxon>Bacillota</taxon>
        <taxon>Clostridia</taxon>
        <taxon>Eubacteriales</taxon>
        <taxon>Clostridiaceae</taxon>
        <taxon>Clostridium</taxon>
    </lineage>
</organism>
<dbReference type="GO" id="GO:0016887">
    <property type="term" value="F:ATP hydrolysis activity"/>
    <property type="evidence" value="ECO:0007669"/>
    <property type="project" value="InterPro"/>
</dbReference>
<evidence type="ECO:0000256" key="2">
    <source>
        <dbReference type="ARBA" id="ARBA00022741"/>
    </source>
</evidence>
<dbReference type="PANTHER" id="PTHR42855">
    <property type="entry name" value="ABC TRANSPORTER ATP-BINDING SUBUNIT"/>
    <property type="match status" value="1"/>
</dbReference>
<keyword evidence="3" id="KW-0067">ATP-binding</keyword>
<keyword evidence="2" id="KW-0547">Nucleotide-binding</keyword>
<dbReference type="RefSeq" id="WP_011592408.1">
    <property type="nucleotide sequence ID" value="NZ_CABEEQ010000002.1"/>
</dbReference>
<dbReference type="SUPFAM" id="SSF52540">
    <property type="entry name" value="P-loop containing nucleoside triphosphate hydrolases"/>
    <property type="match status" value="2"/>
</dbReference>
<dbReference type="GO" id="GO:0003677">
    <property type="term" value="F:DNA binding"/>
    <property type="evidence" value="ECO:0007669"/>
    <property type="project" value="InterPro"/>
</dbReference>
<dbReference type="AlphaFoldDB" id="A0A2X2XE17"/>
<dbReference type="Pfam" id="PF00005">
    <property type="entry name" value="ABC_tran"/>
    <property type="match status" value="2"/>
</dbReference>
<dbReference type="InterPro" id="IPR027417">
    <property type="entry name" value="P-loop_NTPase"/>
</dbReference>
<name>A0A2X2XE17_CLOPF</name>
<evidence type="ECO:0000256" key="4">
    <source>
        <dbReference type="SAM" id="Coils"/>
    </source>
</evidence>
<sequence>MIILSCRHLTKSFGIDEILRDVTFNINEGDKVGLIGPNGEGKSTLFKILTKQLDYDSGELFLDKNKTLGYLSQNLSLDSENTIYDEMLSVFSSLTELEDKIKTLEEKLNEPYDASKEEYHNKLIKDYTLSQELYENRGGYTFRGEISRVLKGLGFLEEDFNNQIINLSGGQKTRLALCKLLLRKPDLLLLDEPTNHLDLEAIEWLEEYLNGYKGTVFVISHDRFFLDSVTNTTFELIGGKIHCYNASYTKFLELRKKDIEARLKAYNLQQAEIKRQEEIIEKFRSFNREKSVRAAESRQKALDKMDRLEAPEVIKEASKISFETLVKSGNDVLHIENLKKSYDSLLFENVNLDLKRGEKVALIGENGRGKTTLFKIIMGMLKQDSGSVSLGKNVFTGYYDQEQSNLNLHKTIIDEVWDDFPNLTTTEIRNYLASFLFTGDDVFKEISLLSGGEKCKINLLKLMLSKANLLLLDEPTNHLDIMSREALEDAILSYDGTLIVISHDRYFLNKVINKIVELQENGLKTYLGNYNYYMDKKANPNRYEDIDEEINQGKTKTQIKEERKKKKSAEKSARALRAQLRDVEKLIPQKEEELEKLQGMLCAEEVYSNPEESVRVNKEINSVQEEIDSLYATWEELSESLEE</sequence>
<gene>
    <name evidence="6" type="primary">yjjK</name>
    <name evidence="6" type="ORF">NCTC8081_01268</name>
</gene>
<protein>
    <submittedName>
        <fullName evidence="6">Prbable ABC transporter</fullName>
    </submittedName>
</protein>
<dbReference type="Gene3D" id="3.40.50.300">
    <property type="entry name" value="P-loop containing nucleotide triphosphate hydrolases"/>
    <property type="match status" value="2"/>
</dbReference>
<dbReference type="InterPro" id="IPR003593">
    <property type="entry name" value="AAA+_ATPase"/>
</dbReference>
<feature type="coiled-coil region" evidence="4">
    <location>
        <begin position="249"/>
        <end position="276"/>
    </location>
</feature>
<keyword evidence="4" id="KW-0175">Coiled coil</keyword>
<dbReference type="Proteomes" id="UP000250234">
    <property type="component" value="Unassembled WGS sequence"/>
</dbReference>
<feature type="domain" description="ABC transporter" evidence="5">
    <location>
        <begin position="4"/>
        <end position="263"/>
    </location>
</feature>
<dbReference type="Pfam" id="PF16326">
    <property type="entry name" value="ABC_tran_CTD"/>
    <property type="match status" value="1"/>
</dbReference>
<dbReference type="FunFam" id="3.40.50.300:FF:000309">
    <property type="entry name" value="ABC transporter ATP-binding protein"/>
    <property type="match status" value="1"/>
</dbReference>
<proteinExistence type="predicted"/>
<dbReference type="Pfam" id="PF12848">
    <property type="entry name" value="ABC_tran_Xtn"/>
    <property type="match status" value="1"/>
</dbReference>
<dbReference type="CDD" id="cd03221">
    <property type="entry name" value="ABCF_EF-3"/>
    <property type="match status" value="2"/>
</dbReference>
<reference evidence="6 7" key="1">
    <citation type="submission" date="2018-06" db="EMBL/GenBank/DDBJ databases">
        <authorList>
            <consortium name="Pathogen Informatics"/>
            <person name="Doyle S."/>
        </authorList>
    </citation>
    <scope>NUCLEOTIDE SEQUENCE [LARGE SCALE GENOMIC DNA]</scope>
    <source>
        <strain evidence="6 7">NCTC8081</strain>
    </source>
</reference>
<dbReference type="PANTHER" id="PTHR42855:SF2">
    <property type="entry name" value="DRUG RESISTANCE ABC TRANSPORTER,ATP-BINDING PROTEIN"/>
    <property type="match status" value="1"/>
</dbReference>
<evidence type="ECO:0000313" key="7">
    <source>
        <dbReference type="Proteomes" id="UP000250234"/>
    </source>
</evidence>
<dbReference type="FunFam" id="3.40.50.300:FF:000011">
    <property type="entry name" value="Putative ABC transporter ATP-binding component"/>
    <property type="match status" value="1"/>
</dbReference>
<keyword evidence="1" id="KW-0677">Repeat</keyword>
<dbReference type="InterPro" id="IPR032781">
    <property type="entry name" value="ABC_tran_Xtn"/>
</dbReference>
<dbReference type="GO" id="GO:0005524">
    <property type="term" value="F:ATP binding"/>
    <property type="evidence" value="ECO:0007669"/>
    <property type="project" value="UniProtKB-KW"/>
</dbReference>
<evidence type="ECO:0000256" key="1">
    <source>
        <dbReference type="ARBA" id="ARBA00022737"/>
    </source>
</evidence>
<accession>A0A2X2XE17</accession>
<feature type="coiled-coil region" evidence="4">
    <location>
        <begin position="559"/>
        <end position="600"/>
    </location>
</feature>
<dbReference type="PROSITE" id="PS50893">
    <property type="entry name" value="ABC_TRANSPORTER_2"/>
    <property type="match status" value="2"/>
</dbReference>
<evidence type="ECO:0000259" key="5">
    <source>
        <dbReference type="PROSITE" id="PS50893"/>
    </source>
</evidence>
<evidence type="ECO:0000256" key="3">
    <source>
        <dbReference type="ARBA" id="ARBA00022840"/>
    </source>
</evidence>
<dbReference type="InterPro" id="IPR017871">
    <property type="entry name" value="ABC_transporter-like_CS"/>
</dbReference>
<dbReference type="InterPro" id="IPR051309">
    <property type="entry name" value="ABCF_ATPase"/>
</dbReference>
<dbReference type="InterPro" id="IPR003439">
    <property type="entry name" value="ABC_transporter-like_ATP-bd"/>
</dbReference>
<evidence type="ECO:0000313" key="6">
    <source>
        <dbReference type="EMBL" id="SQC07143.1"/>
    </source>
</evidence>
<dbReference type="InterPro" id="IPR032524">
    <property type="entry name" value="ABC_tran_C"/>
</dbReference>
<feature type="domain" description="ABC transporter" evidence="5">
    <location>
        <begin position="320"/>
        <end position="546"/>
    </location>
</feature>
<dbReference type="EMBL" id="UAWO01000002">
    <property type="protein sequence ID" value="SQC07143.1"/>
    <property type="molecule type" value="Genomic_DNA"/>
</dbReference>
<dbReference type="PROSITE" id="PS00211">
    <property type="entry name" value="ABC_TRANSPORTER_1"/>
    <property type="match status" value="1"/>
</dbReference>